<proteinExistence type="predicted"/>
<keyword evidence="1" id="KW-0472">Membrane</keyword>
<evidence type="ECO:0000256" key="1">
    <source>
        <dbReference type="SAM" id="Phobius"/>
    </source>
</evidence>
<reference evidence="2 3" key="1">
    <citation type="journal article" date="2005" name="Genome Res.">
        <title>Coping with cold: the genome of the versatile marine Antarctica bacterium Pseudoalteromonas haloplanktis TAC125.</title>
        <authorList>
            <person name="Medigue C."/>
            <person name="Krin E."/>
            <person name="Pascal G."/>
            <person name="Barbe V."/>
            <person name="Bernsel A."/>
            <person name="Bertin P."/>
            <person name="Cheung F."/>
            <person name="Cruveiller S."/>
            <person name="Damico S."/>
            <person name="Duilio A."/>
            <person name="Fang G."/>
            <person name="Feller G."/>
            <person name="Mangenot S."/>
            <person name="Marino G."/>
            <person name="Nilsson J."/>
            <person name="Parilli E."/>
            <person name="Rocha E."/>
            <person name="Rouy Z."/>
            <person name="Sekowska A."/>
            <person name="Tutino M.L."/>
            <person name="Vallenet D."/>
            <person name="von Heijne G."/>
            <person name="Danchin A."/>
        </authorList>
    </citation>
    <scope>NUCLEOTIDE SEQUENCE [LARGE SCALE GENOMIC DNA]</scope>
    <source>
        <strain evidence="3">TAC 125</strain>
    </source>
</reference>
<keyword evidence="1" id="KW-1133">Transmembrane helix</keyword>
<sequence>MLGLKASLIFKTPLLIQITLYLPTYYSFLGMRNTLLSQ</sequence>
<evidence type="ECO:0000313" key="2">
    <source>
        <dbReference type="EMBL" id="CAI87112.1"/>
    </source>
</evidence>
<evidence type="ECO:0000313" key="3">
    <source>
        <dbReference type="Proteomes" id="UP000006843"/>
    </source>
</evidence>
<dbReference type="STRING" id="326442.PSHAa2056"/>
<organism evidence="2 3">
    <name type="scientific">Pseudoalteromonas translucida (strain TAC 125)</name>
    <dbReference type="NCBI Taxonomy" id="326442"/>
    <lineage>
        <taxon>Bacteria</taxon>
        <taxon>Pseudomonadati</taxon>
        <taxon>Pseudomonadota</taxon>
        <taxon>Gammaproteobacteria</taxon>
        <taxon>Alteromonadales</taxon>
        <taxon>Pseudoalteromonadaceae</taxon>
        <taxon>Pseudoalteromonas</taxon>
    </lineage>
</organism>
<dbReference type="AlphaFoldDB" id="Q3IF59"/>
<feature type="transmembrane region" description="Helical" evidence="1">
    <location>
        <begin position="6"/>
        <end position="28"/>
    </location>
</feature>
<dbReference type="EMBL" id="CR954246">
    <property type="protein sequence ID" value="CAI87112.1"/>
    <property type="molecule type" value="Genomic_DNA"/>
</dbReference>
<name>Q3IF59_PSET1</name>
<gene>
    <name evidence="2" type="ordered locus">PSHAa2056</name>
</gene>
<protein>
    <submittedName>
        <fullName evidence="2">Membrane protein</fullName>
    </submittedName>
</protein>
<dbReference type="HOGENOM" id="CLU_3331753_0_0_6"/>
<keyword evidence="3" id="KW-1185">Reference proteome</keyword>
<accession>Q3IF59</accession>
<keyword evidence="1" id="KW-0812">Transmembrane</keyword>
<dbReference type="Proteomes" id="UP000006843">
    <property type="component" value="Chromosome I"/>
</dbReference>
<dbReference type="KEGG" id="pha:PSHAa2056"/>